<dbReference type="PANTHER" id="PTHR39430:SF1">
    <property type="entry name" value="PROTEASE"/>
    <property type="match status" value="1"/>
</dbReference>
<feature type="transmembrane region" description="Helical" evidence="1">
    <location>
        <begin position="198"/>
        <end position="216"/>
    </location>
</feature>
<keyword evidence="4" id="KW-1185">Reference proteome</keyword>
<gene>
    <name evidence="3" type="ORF">H8718_13870</name>
</gene>
<comment type="caution">
    <text evidence="3">The sequence shown here is derived from an EMBL/GenBank/DDBJ whole genome shotgun (WGS) entry which is preliminary data.</text>
</comment>
<feature type="transmembrane region" description="Helical" evidence="1">
    <location>
        <begin position="262"/>
        <end position="289"/>
    </location>
</feature>
<feature type="transmembrane region" description="Helical" evidence="1">
    <location>
        <begin position="64"/>
        <end position="87"/>
    </location>
</feature>
<dbReference type="Proteomes" id="UP000655830">
    <property type="component" value="Unassembled WGS sequence"/>
</dbReference>
<protein>
    <submittedName>
        <fullName evidence="3">CPBP family intramembrane metalloprotease</fullName>
    </submittedName>
</protein>
<evidence type="ECO:0000313" key="3">
    <source>
        <dbReference type="EMBL" id="MBC8580606.1"/>
    </source>
</evidence>
<keyword evidence="3" id="KW-0378">Hydrolase</keyword>
<proteinExistence type="predicted"/>
<feature type="domain" description="CAAX prenyl protease 2/Lysostaphin resistance protein A-like" evidence="2">
    <location>
        <begin position="141"/>
        <end position="234"/>
    </location>
</feature>
<name>A0A926EJ37_9FIRM</name>
<dbReference type="PANTHER" id="PTHR39430">
    <property type="entry name" value="MEMBRANE-ASSOCIATED PROTEASE-RELATED"/>
    <property type="match status" value="1"/>
</dbReference>
<evidence type="ECO:0000259" key="2">
    <source>
        <dbReference type="Pfam" id="PF02517"/>
    </source>
</evidence>
<keyword evidence="3" id="KW-0645">Protease</keyword>
<reference evidence="3" key="1">
    <citation type="submission" date="2020-08" db="EMBL/GenBank/DDBJ databases">
        <title>Genome public.</title>
        <authorList>
            <person name="Liu C."/>
            <person name="Sun Q."/>
        </authorList>
    </citation>
    <scope>NUCLEOTIDE SEQUENCE</scope>
    <source>
        <strain evidence="3">NSJ-12</strain>
    </source>
</reference>
<feature type="transmembrane region" description="Helical" evidence="1">
    <location>
        <begin position="141"/>
        <end position="161"/>
    </location>
</feature>
<dbReference type="AlphaFoldDB" id="A0A926EJ37"/>
<keyword evidence="1" id="KW-0812">Transmembrane</keyword>
<keyword evidence="3" id="KW-0482">Metalloprotease</keyword>
<dbReference type="GO" id="GO:0008237">
    <property type="term" value="F:metallopeptidase activity"/>
    <property type="evidence" value="ECO:0007669"/>
    <property type="project" value="UniProtKB-KW"/>
</dbReference>
<dbReference type="RefSeq" id="WP_177671023.1">
    <property type="nucleotide sequence ID" value="NZ_JACRSY010000024.1"/>
</dbReference>
<dbReference type="GO" id="GO:0004175">
    <property type="term" value="F:endopeptidase activity"/>
    <property type="evidence" value="ECO:0007669"/>
    <property type="project" value="UniProtKB-ARBA"/>
</dbReference>
<evidence type="ECO:0000313" key="4">
    <source>
        <dbReference type="Proteomes" id="UP000655830"/>
    </source>
</evidence>
<feature type="transmembrane region" description="Helical" evidence="1">
    <location>
        <begin position="173"/>
        <end position="192"/>
    </location>
</feature>
<dbReference type="InterPro" id="IPR003675">
    <property type="entry name" value="Rce1/LyrA-like_dom"/>
</dbReference>
<accession>A0A926EJ37</accession>
<keyword evidence="1" id="KW-1133">Transmembrane helix</keyword>
<dbReference type="GO" id="GO:0080120">
    <property type="term" value="P:CAAX-box protein maturation"/>
    <property type="evidence" value="ECO:0007669"/>
    <property type="project" value="UniProtKB-ARBA"/>
</dbReference>
<organism evidence="3 4">
    <name type="scientific">Zhenhengia yiwuensis</name>
    <dbReference type="NCBI Taxonomy" id="2763666"/>
    <lineage>
        <taxon>Bacteria</taxon>
        <taxon>Bacillati</taxon>
        <taxon>Bacillota</taxon>
        <taxon>Clostridia</taxon>
        <taxon>Lachnospirales</taxon>
        <taxon>Lachnospiraceae</taxon>
        <taxon>Zhenhengia</taxon>
    </lineage>
</organism>
<sequence length="309" mass="34591">MKKLFIGHDGCIRSGWQMVLLYLGMNIAQLALIMPINIILGIIIGIQSTRGDVSGIEAFLTSYAYQSITIALCNLISIVAIIILFKVMNRKTTEDMGLTPVKRDYKDLLIGLLLGAASITLIIGINYIMGDTRFNEVHITWDLLLGLILFISVGFVEEILVRGCFQHIIYYRHGIAWAIIIPALIFSVMHFLNPNISYIAALNIALVGIVFGIMTYKSGNLWMAIGYHITWNYFQGNIFNIEVSGSAYGRGLIKSIRVEDNLLNGGAFGIEGGLICTLLLIITIIYFGFFYKKEKSYLNKKKRTLIMNK</sequence>
<evidence type="ECO:0000256" key="1">
    <source>
        <dbReference type="SAM" id="Phobius"/>
    </source>
</evidence>
<feature type="transmembrane region" description="Helical" evidence="1">
    <location>
        <begin position="20"/>
        <end position="44"/>
    </location>
</feature>
<dbReference type="Pfam" id="PF02517">
    <property type="entry name" value="Rce1-like"/>
    <property type="match status" value="1"/>
</dbReference>
<keyword evidence="1" id="KW-0472">Membrane</keyword>
<feature type="transmembrane region" description="Helical" evidence="1">
    <location>
        <begin position="108"/>
        <end position="129"/>
    </location>
</feature>
<dbReference type="EMBL" id="JACRSY010000024">
    <property type="protein sequence ID" value="MBC8580606.1"/>
    <property type="molecule type" value="Genomic_DNA"/>
</dbReference>